<dbReference type="RefSeq" id="WP_107561765.1">
    <property type="nucleotide sequence ID" value="NZ_NVQC01000016.1"/>
</dbReference>
<dbReference type="GO" id="GO:0110001">
    <property type="term" value="C:toxin-antitoxin complex"/>
    <property type="evidence" value="ECO:0007669"/>
    <property type="project" value="InterPro"/>
</dbReference>
<dbReference type="InterPro" id="IPR018669">
    <property type="entry name" value="Toxin_HigB"/>
</dbReference>
<evidence type="ECO:0008006" key="3">
    <source>
        <dbReference type="Google" id="ProtNLM"/>
    </source>
</evidence>
<evidence type="ECO:0000313" key="1">
    <source>
        <dbReference type="EMBL" id="PTL36393.1"/>
    </source>
</evidence>
<gene>
    <name evidence="1" type="ORF">CLG94_05020</name>
</gene>
<reference evidence="1 2" key="1">
    <citation type="submission" date="2017-09" db="EMBL/GenBank/DDBJ databases">
        <title>Bloom of a denitrifying methanotroph, Candidatus Methylomirabilis limnetica, in a deep stratified lake.</title>
        <authorList>
            <person name="Graf J.S."/>
            <person name="Marchant H.K."/>
            <person name="Tienken D."/>
            <person name="Hach P.F."/>
            <person name="Brand A."/>
            <person name="Schubert C.J."/>
            <person name="Kuypers M.M."/>
            <person name="Milucka J."/>
        </authorList>
    </citation>
    <scope>NUCLEOTIDE SEQUENCE [LARGE SCALE GENOMIC DNA]</scope>
    <source>
        <strain evidence="1 2">Zug</strain>
    </source>
</reference>
<sequence length="100" mass="12111">MHIISLKMLRDFWHRHPEAEQSLRNWHTVAENSRFADFADLRQSFCGADYVPPYTVFDVGGNNYRVVVIVRYRDGKIFVRWVMTHREYDNWCKLYRKGKV</sequence>
<protein>
    <recommendedName>
        <fullName evidence="3">Addiction module toxin RelE</fullName>
    </recommendedName>
</protein>
<dbReference type="GO" id="GO:0003723">
    <property type="term" value="F:RNA binding"/>
    <property type="evidence" value="ECO:0007669"/>
    <property type="project" value="InterPro"/>
</dbReference>
<accession>A0A2T4TZ50</accession>
<reference evidence="2" key="2">
    <citation type="journal article" date="2018" name="Environ. Microbiol.">
        <title>Bloom of a denitrifying methanotroph, 'Candidatus Methylomirabilis limnetica', in a deep stratified lake.</title>
        <authorList>
            <person name="Graf J.S."/>
            <person name="Mayr M.J."/>
            <person name="Marchant H.K."/>
            <person name="Tienken D."/>
            <person name="Hach P.F."/>
            <person name="Brand A."/>
            <person name="Schubert C.J."/>
            <person name="Kuypers M.M."/>
            <person name="Milucka J."/>
        </authorList>
    </citation>
    <scope>NUCLEOTIDE SEQUENCE [LARGE SCALE GENOMIC DNA]</scope>
    <source>
        <strain evidence="2">Zug</strain>
    </source>
</reference>
<dbReference type="GO" id="GO:0004519">
    <property type="term" value="F:endonuclease activity"/>
    <property type="evidence" value="ECO:0007669"/>
    <property type="project" value="InterPro"/>
</dbReference>
<name>A0A2T4TZ50_9BACT</name>
<dbReference type="EMBL" id="NVQC01000016">
    <property type="protein sequence ID" value="PTL36393.1"/>
    <property type="molecule type" value="Genomic_DNA"/>
</dbReference>
<dbReference type="OrthoDB" id="9799912at2"/>
<proteinExistence type="predicted"/>
<dbReference type="Pfam" id="PF09907">
    <property type="entry name" value="HigB_toxin"/>
    <property type="match status" value="1"/>
</dbReference>
<dbReference type="AlphaFoldDB" id="A0A2T4TZ50"/>
<comment type="caution">
    <text evidence="1">The sequence shown here is derived from an EMBL/GenBank/DDBJ whole genome shotgun (WGS) entry which is preliminary data.</text>
</comment>
<dbReference type="Proteomes" id="UP000241436">
    <property type="component" value="Unassembled WGS sequence"/>
</dbReference>
<evidence type="ECO:0000313" key="2">
    <source>
        <dbReference type="Proteomes" id="UP000241436"/>
    </source>
</evidence>
<keyword evidence="2" id="KW-1185">Reference proteome</keyword>
<organism evidence="1 2">
    <name type="scientific">Candidatus Methylomirabilis limnetica</name>
    <dbReference type="NCBI Taxonomy" id="2033718"/>
    <lineage>
        <taxon>Bacteria</taxon>
        <taxon>Candidatus Methylomirabilota</taxon>
        <taxon>Candidatus Methylomirabilia</taxon>
        <taxon>Candidatus Methylomirabilales</taxon>
        <taxon>Candidatus Methylomirabilaceae</taxon>
        <taxon>Candidatus Methylomirabilis</taxon>
    </lineage>
</organism>